<feature type="domain" description="Cytidylate kinase" evidence="9">
    <location>
        <begin position="5"/>
        <end position="213"/>
    </location>
</feature>
<keyword evidence="6" id="KW-0067">ATP-binding</keyword>
<organism evidence="10 11">
    <name type="scientific">Vairimorpha apis BRL 01</name>
    <dbReference type="NCBI Taxonomy" id="1037528"/>
    <lineage>
        <taxon>Eukaryota</taxon>
        <taxon>Fungi</taxon>
        <taxon>Fungi incertae sedis</taxon>
        <taxon>Microsporidia</taxon>
        <taxon>Nosematidae</taxon>
        <taxon>Vairimorpha</taxon>
    </lineage>
</organism>
<dbReference type="HAMAP" id="MF_00238">
    <property type="entry name" value="Cytidyl_kinase_type1"/>
    <property type="match status" value="1"/>
</dbReference>
<evidence type="ECO:0000256" key="8">
    <source>
        <dbReference type="ARBA" id="ARBA00048478"/>
    </source>
</evidence>
<keyword evidence="3" id="KW-0808">Transferase</keyword>
<dbReference type="InterPro" id="IPR011994">
    <property type="entry name" value="Cytidylate_kinase_dom"/>
</dbReference>
<sequence>MVFTIAIDGPAGSGKSSTAYLLRKKLGFKNINSGNIYRALTHLLDITFNIYDLKDKKIINFVNKVELDLINEELYYNGENINKFLRTSKIDNDCINVAKELYIRQKVGKIQNKFIKNSNVGIILEGRDIGTNILPNATLKIFLNASPEERAKRRFCERSNISYEETLTNIKYRDFEDMNREHGPLKIASDAVVINSDSLTIDEVVDKIMVLFKEKINF</sequence>
<dbReference type="SUPFAM" id="SSF52540">
    <property type="entry name" value="P-loop containing nucleoside triphosphate hydrolases"/>
    <property type="match status" value="1"/>
</dbReference>
<dbReference type="NCBIfam" id="TIGR00017">
    <property type="entry name" value="cmk"/>
    <property type="match status" value="1"/>
</dbReference>
<comment type="catalytic activity">
    <reaction evidence="8">
        <text>CMP + ATP = CDP + ADP</text>
        <dbReference type="Rhea" id="RHEA:11600"/>
        <dbReference type="ChEBI" id="CHEBI:30616"/>
        <dbReference type="ChEBI" id="CHEBI:58069"/>
        <dbReference type="ChEBI" id="CHEBI:60377"/>
        <dbReference type="ChEBI" id="CHEBI:456216"/>
        <dbReference type="EC" id="2.7.4.25"/>
    </reaction>
</comment>
<evidence type="ECO:0000256" key="1">
    <source>
        <dbReference type="ARBA" id="ARBA00009427"/>
    </source>
</evidence>
<dbReference type="OrthoDB" id="10263145at2759"/>
<dbReference type="EMBL" id="KE647144">
    <property type="protein sequence ID" value="EQB61389.1"/>
    <property type="molecule type" value="Genomic_DNA"/>
</dbReference>
<keyword evidence="4" id="KW-0547">Nucleotide-binding</keyword>
<dbReference type="GO" id="GO:0036431">
    <property type="term" value="F:dCMP kinase activity"/>
    <property type="evidence" value="ECO:0007669"/>
    <property type="project" value="InterPro"/>
</dbReference>
<protein>
    <recommendedName>
        <fullName evidence="2">(d)CMP kinase</fullName>
        <ecNumber evidence="2">2.7.4.25</ecNumber>
    </recommendedName>
</protein>
<gene>
    <name evidence="10" type="ORF">NAPIS_ORF01042</name>
</gene>
<proteinExistence type="inferred from homology"/>
<keyword evidence="5 10" id="KW-0418">Kinase</keyword>
<evidence type="ECO:0000256" key="6">
    <source>
        <dbReference type="ARBA" id="ARBA00022840"/>
    </source>
</evidence>
<dbReference type="Gene3D" id="3.40.50.300">
    <property type="entry name" value="P-loop containing nucleotide triphosphate hydrolases"/>
    <property type="match status" value="1"/>
</dbReference>
<evidence type="ECO:0000256" key="5">
    <source>
        <dbReference type="ARBA" id="ARBA00022777"/>
    </source>
</evidence>
<evidence type="ECO:0000256" key="7">
    <source>
        <dbReference type="ARBA" id="ARBA00047615"/>
    </source>
</evidence>
<dbReference type="CDD" id="cd02020">
    <property type="entry name" value="CMPK"/>
    <property type="match status" value="1"/>
</dbReference>
<evidence type="ECO:0000313" key="10">
    <source>
        <dbReference type="EMBL" id="EQB61389.1"/>
    </source>
</evidence>
<keyword evidence="11" id="KW-1185">Reference proteome</keyword>
<dbReference type="GO" id="GO:0006139">
    <property type="term" value="P:nucleobase-containing compound metabolic process"/>
    <property type="evidence" value="ECO:0007669"/>
    <property type="project" value="InterPro"/>
</dbReference>
<dbReference type="InterPro" id="IPR027417">
    <property type="entry name" value="P-loop_NTPase"/>
</dbReference>
<evidence type="ECO:0000256" key="3">
    <source>
        <dbReference type="ARBA" id="ARBA00022679"/>
    </source>
</evidence>
<dbReference type="InterPro" id="IPR003136">
    <property type="entry name" value="Cytidylate_kin"/>
</dbReference>
<name>T0LAB8_9MICR</name>
<dbReference type="EC" id="2.7.4.25" evidence="2"/>
<comment type="similarity">
    <text evidence="1">Belongs to the cytidylate kinase family. Type 1 subfamily.</text>
</comment>
<reference evidence="10 11" key="1">
    <citation type="journal article" date="2013" name="BMC Genomics">
        <title>Genome sequencing and comparative genomics of honey bee microsporidia, Nosema apis reveal novel insights into host-parasite interactions.</title>
        <authorList>
            <person name="Chen Yp."/>
            <person name="Pettis J.S."/>
            <person name="Zhao Y."/>
            <person name="Liu X."/>
            <person name="Tallon L.J."/>
            <person name="Sadzewicz L.D."/>
            <person name="Li R."/>
            <person name="Zheng H."/>
            <person name="Huang S."/>
            <person name="Zhang X."/>
            <person name="Hamilton M.C."/>
            <person name="Pernal S.F."/>
            <person name="Melathopoulos A.P."/>
            <person name="Yan X."/>
            <person name="Evans J.D."/>
        </authorList>
    </citation>
    <scope>NUCLEOTIDE SEQUENCE [LARGE SCALE GENOMIC DNA]</scope>
    <source>
        <strain evidence="10 11">BRL 01</strain>
    </source>
</reference>
<dbReference type="AlphaFoldDB" id="T0LAB8"/>
<dbReference type="HOGENOM" id="CLU_079959_0_2_1"/>
<evidence type="ECO:0000256" key="4">
    <source>
        <dbReference type="ARBA" id="ARBA00022741"/>
    </source>
</evidence>
<dbReference type="VEuPathDB" id="MicrosporidiaDB:NAPIS_ORF01042"/>
<accession>T0LAB8</accession>
<dbReference type="Pfam" id="PF02224">
    <property type="entry name" value="Cytidylate_kin"/>
    <property type="match status" value="1"/>
</dbReference>
<evidence type="ECO:0000313" key="11">
    <source>
        <dbReference type="Proteomes" id="UP000053780"/>
    </source>
</evidence>
<dbReference type="Proteomes" id="UP000053780">
    <property type="component" value="Unassembled WGS sequence"/>
</dbReference>
<evidence type="ECO:0000256" key="2">
    <source>
        <dbReference type="ARBA" id="ARBA00012906"/>
    </source>
</evidence>
<dbReference type="GO" id="GO:0005524">
    <property type="term" value="F:ATP binding"/>
    <property type="evidence" value="ECO:0007669"/>
    <property type="project" value="UniProtKB-KW"/>
</dbReference>
<comment type="catalytic activity">
    <reaction evidence="7">
        <text>dCMP + ATP = dCDP + ADP</text>
        <dbReference type="Rhea" id="RHEA:25094"/>
        <dbReference type="ChEBI" id="CHEBI:30616"/>
        <dbReference type="ChEBI" id="CHEBI:57566"/>
        <dbReference type="ChEBI" id="CHEBI:58593"/>
        <dbReference type="ChEBI" id="CHEBI:456216"/>
        <dbReference type="EC" id="2.7.4.25"/>
    </reaction>
</comment>
<evidence type="ECO:0000259" key="9">
    <source>
        <dbReference type="Pfam" id="PF02224"/>
    </source>
</evidence>